<protein>
    <submittedName>
        <fullName evidence="1">Uncharacterized protein</fullName>
    </submittedName>
</protein>
<name>A0A9W8QNM7_AKAMU</name>
<gene>
    <name evidence="1" type="ORF">LMH87_005366</name>
</gene>
<dbReference type="KEGG" id="amus:LMH87_005366"/>
<organism evidence="1 2">
    <name type="scientific">Akanthomyces muscarius</name>
    <name type="common">Entomopathogenic fungus</name>
    <name type="synonym">Lecanicillium muscarium</name>
    <dbReference type="NCBI Taxonomy" id="2231603"/>
    <lineage>
        <taxon>Eukaryota</taxon>
        <taxon>Fungi</taxon>
        <taxon>Dikarya</taxon>
        <taxon>Ascomycota</taxon>
        <taxon>Pezizomycotina</taxon>
        <taxon>Sordariomycetes</taxon>
        <taxon>Hypocreomycetidae</taxon>
        <taxon>Hypocreales</taxon>
        <taxon>Cordycipitaceae</taxon>
        <taxon>Akanthomyces</taxon>
    </lineage>
</organism>
<sequence>MIQEVMRNGKCTTVACLRLRRRTEVAGAIHSRLSVDGEHPSLGFILDKSLQLNSIHHLLLLRRTGGLPVRHTVSFSDDH</sequence>
<dbReference type="GeneID" id="80892525"/>
<dbReference type="EMBL" id="JAJHUN010000001">
    <property type="protein sequence ID" value="KAJ4163654.1"/>
    <property type="molecule type" value="Genomic_DNA"/>
</dbReference>
<evidence type="ECO:0000313" key="2">
    <source>
        <dbReference type="Proteomes" id="UP001144673"/>
    </source>
</evidence>
<proteinExistence type="predicted"/>
<evidence type="ECO:0000313" key="1">
    <source>
        <dbReference type="EMBL" id="KAJ4163654.1"/>
    </source>
</evidence>
<comment type="caution">
    <text evidence="1">The sequence shown here is derived from an EMBL/GenBank/DDBJ whole genome shotgun (WGS) entry which is preliminary data.</text>
</comment>
<reference evidence="1" key="1">
    <citation type="journal article" date="2023" name="Access Microbiol">
        <title>De-novo genome assembly for Akanthomyces muscarius, a biocontrol agent of insect agricultural pests.</title>
        <authorList>
            <person name="Erdos Z."/>
            <person name="Studholme D.J."/>
            <person name="Raymond B."/>
            <person name="Sharma M."/>
        </authorList>
    </citation>
    <scope>NUCLEOTIDE SEQUENCE</scope>
    <source>
        <strain evidence="1">Ve6</strain>
    </source>
</reference>
<keyword evidence="2" id="KW-1185">Reference proteome</keyword>
<accession>A0A9W8QNM7</accession>
<dbReference type="RefSeq" id="XP_056058569.1">
    <property type="nucleotide sequence ID" value="XM_056203074.1"/>
</dbReference>
<dbReference type="Proteomes" id="UP001144673">
    <property type="component" value="Chromosome 1"/>
</dbReference>
<dbReference type="AlphaFoldDB" id="A0A9W8QNM7"/>